<protein>
    <submittedName>
        <fullName evidence="2">Uncharacterized protein</fullName>
    </submittedName>
</protein>
<evidence type="ECO:0000256" key="1">
    <source>
        <dbReference type="SAM" id="MobiDB-lite"/>
    </source>
</evidence>
<gene>
    <name evidence="2" type="ORF">FEM48_Zijuj07G0002100</name>
</gene>
<dbReference type="InterPro" id="IPR036770">
    <property type="entry name" value="Ankyrin_rpt-contain_sf"/>
</dbReference>
<dbReference type="Gene3D" id="1.25.40.20">
    <property type="entry name" value="Ankyrin repeat-containing domain"/>
    <property type="match status" value="1"/>
</dbReference>
<proteinExistence type="predicted"/>
<name>A0A978V1B1_ZIZJJ</name>
<sequence>MPRETGLDQPNGSIETETGLDQPNGSTQTETGSAQNVLPKHIVLHVAALRGNFETAEKYGDDLKEPISRNRETALHVATLAGQKEFVKKLVEKFGPSIREIQNGMGKDALSYAATMGSLEMVKVIVEAGNFSCLSLESRKKAFLMAAGLGHRDITKYLFELTELQVLKHEEMRRLYIYCVEMGLYAPDQEVAALSVLARTPSAFSDESQSSGLFNRFARLCE</sequence>
<organism evidence="2 3">
    <name type="scientific">Ziziphus jujuba var. spinosa</name>
    <dbReference type="NCBI Taxonomy" id="714518"/>
    <lineage>
        <taxon>Eukaryota</taxon>
        <taxon>Viridiplantae</taxon>
        <taxon>Streptophyta</taxon>
        <taxon>Embryophyta</taxon>
        <taxon>Tracheophyta</taxon>
        <taxon>Spermatophyta</taxon>
        <taxon>Magnoliopsida</taxon>
        <taxon>eudicotyledons</taxon>
        <taxon>Gunneridae</taxon>
        <taxon>Pentapetalae</taxon>
        <taxon>rosids</taxon>
        <taxon>fabids</taxon>
        <taxon>Rosales</taxon>
        <taxon>Rhamnaceae</taxon>
        <taxon>Paliureae</taxon>
        <taxon>Ziziphus</taxon>
    </lineage>
</organism>
<dbReference type="InterPro" id="IPR002110">
    <property type="entry name" value="Ankyrin_rpt"/>
</dbReference>
<dbReference type="PANTHER" id="PTHR24121:SF21">
    <property type="entry name" value="ANKYRIN REPEAT FAMILY PROTEIN"/>
    <property type="match status" value="1"/>
</dbReference>
<evidence type="ECO:0000313" key="3">
    <source>
        <dbReference type="Proteomes" id="UP000813462"/>
    </source>
</evidence>
<accession>A0A978V1B1</accession>
<feature type="region of interest" description="Disordered" evidence="1">
    <location>
        <begin position="1"/>
        <end position="36"/>
    </location>
</feature>
<dbReference type="SUPFAM" id="SSF48403">
    <property type="entry name" value="Ankyrin repeat"/>
    <property type="match status" value="1"/>
</dbReference>
<dbReference type="EMBL" id="JAEACU010000007">
    <property type="protein sequence ID" value="KAH7521144.1"/>
    <property type="molecule type" value="Genomic_DNA"/>
</dbReference>
<feature type="compositionally biased region" description="Polar residues" evidence="1">
    <location>
        <begin position="8"/>
        <end position="36"/>
    </location>
</feature>
<comment type="caution">
    <text evidence="2">The sequence shown here is derived from an EMBL/GenBank/DDBJ whole genome shotgun (WGS) entry which is preliminary data.</text>
</comment>
<dbReference type="SMART" id="SM00248">
    <property type="entry name" value="ANK"/>
    <property type="match status" value="2"/>
</dbReference>
<reference evidence="2" key="1">
    <citation type="journal article" date="2021" name="Front. Plant Sci.">
        <title>Chromosome-Scale Genome Assembly for Chinese Sour Jujube and Insights Into Its Genome Evolution and Domestication Signature.</title>
        <authorList>
            <person name="Shen L.-Y."/>
            <person name="Luo H."/>
            <person name="Wang X.-L."/>
            <person name="Wang X.-M."/>
            <person name="Qiu X.-J."/>
            <person name="Liu H."/>
            <person name="Zhou S.-S."/>
            <person name="Jia K.-H."/>
            <person name="Nie S."/>
            <person name="Bao Y.-T."/>
            <person name="Zhang R.-G."/>
            <person name="Yun Q.-Z."/>
            <person name="Chai Y.-H."/>
            <person name="Lu J.-Y."/>
            <person name="Li Y."/>
            <person name="Zhao S.-W."/>
            <person name="Mao J.-F."/>
            <person name="Jia S.-G."/>
            <person name="Mao Y.-M."/>
        </authorList>
    </citation>
    <scope>NUCLEOTIDE SEQUENCE</scope>
    <source>
        <strain evidence="2">AT0</strain>
        <tissue evidence="2">Leaf</tissue>
    </source>
</reference>
<dbReference type="Proteomes" id="UP000813462">
    <property type="component" value="Unassembled WGS sequence"/>
</dbReference>
<dbReference type="AlphaFoldDB" id="A0A978V1B1"/>
<dbReference type="PANTHER" id="PTHR24121">
    <property type="entry name" value="NO MECHANORECEPTOR POTENTIAL C, ISOFORM D-RELATED"/>
    <property type="match status" value="1"/>
</dbReference>
<evidence type="ECO:0000313" key="2">
    <source>
        <dbReference type="EMBL" id="KAH7521144.1"/>
    </source>
</evidence>
<dbReference type="Pfam" id="PF12796">
    <property type="entry name" value="Ank_2"/>
    <property type="match status" value="1"/>
</dbReference>